<proteinExistence type="predicted"/>
<feature type="region of interest" description="Disordered" evidence="1">
    <location>
        <begin position="1"/>
        <end position="21"/>
    </location>
</feature>
<sequence length="147" mass="16679">MINPEVQTESVEPEPEPSPLAIRSRIVIPRPGVTKPELRSKTNKVDTEIQISEHTRVYGRLDRETRALCRILADKHGWTLEQINRELGSSVGSISRTVRNDHKFPDTLGLDNKCVDQAKLAQLTKKKAMPGKARDKRRRIEPIGNPR</sequence>
<organism evidence="2 3">
    <name type="scientific">Mycena chlorophos</name>
    <name type="common">Agaric fungus</name>
    <name type="synonym">Agaricus chlorophos</name>
    <dbReference type="NCBI Taxonomy" id="658473"/>
    <lineage>
        <taxon>Eukaryota</taxon>
        <taxon>Fungi</taxon>
        <taxon>Dikarya</taxon>
        <taxon>Basidiomycota</taxon>
        <taxon>Agaricomycotina</taxon>
        <taxon>Agaricomycetes</taxon>
        <taxon>Agaricomycetidae</taxon>
        <taxon>Agaricales</taxon>
        <taxon>Marasmiineae</taxon>
        <taxon>Mycenaceae</taxon>
        <taxon>Mycena</taxon>
    </lineage>
</organism>
<evidence type="ECO:0000313" key="2">
    <source>
        <dbReference type="EMBL" id="GAT43561.1"/>
    </source>
</evidence>
<keyword evidence="3" id="KW-1185">Reference proteome</keyword>
<accession>A0ABQ0KXC9</accession>
<feature type="region of interest" description="Disordered" evidence="1">
    <location>
        <begin position="124"/>
        <end position="147"/>
    </location>
</feature>
<protein>
    <submittedName>
        <fullName evidence="2">Uncharacterized protein</fullName>
    </submittedName>
</protein>
<dbReference type="Proteomes" id="UP000815677">
    <property type="component" value="Unassembled WGS sequence"/>
</dbReference>
<evidence type="ECO:0000313" key="3">
    <source>
        <dbReference type="Proteomes" id="UP000815677"/>
    </source>
</evidence>
<dbReference type="EMBL" id="DF839173">
    <property type="protein sequence ID" value="GAT43561.1"/>
    <property type="molecule type" value="Genomic_DNA"/>
</dbReference>
<feature type="compositionally biased region" description="Basic residues" evidence="1">
    <location>
        <begin position="124"/>
        <end position="139"/>
    </location>
</feature>
<gene>
    <name evidence="2" type="ORF">MCHLO_01235</name>
</gene>
<feature type="non-terminal residue" evidence="2">
    <location>
        <position position="147"/>
    </location>
</feature>
<feature type="compositionally biased region" description="Low complexity" evidence="1">
    <location>
        <begin position="1"/>
        <end position="10"/>
    </location>
</feature>
<name>A0ABQ0KXC9_MYCCL</name>
<reference evidence="2" key="1">
    <citation type="submission" date="2014-09" db="EMBL/GenBank/DDBJ databases">
        <title>Genome sequence of the luminous mushroom Mycena chlorophos for searching fungal bioluminescence genes.</title>
        <authorList>
            <person name="Tanaka Y."/>
            <person name="Kasuga D."/>
            <person name="Oba Y."/>
            <person name="Hase S."/>
            <person name="Sato K."/>
            <person name="Oba Y."/>
            <person name="Sakakibara Y."/>
        </authorList>
    </citation>
    <scope>NUCLEOTIDE SEQUENCE</scope>
</reference>
<evidence type="ECO:0000256" key="1">
    <source>
        <dbReference type="SAM" id="MobiDB-lite"/>
    </source>
</evidence>